<feature type="domain" description="DNA polymerase III beta sliding clamp N-terminal" evidence="12">
    <location>
        <begin position="1"/>
        <end position="121"/>
    </location>
</feature>
<dbReference type="KEGG" id="ahk:NCTC10172_01082"/>
<evidence type="ECO:0000256" key="11">
    <source>
        <dbReference type="PIRNR" id="PIRNR000804"/>
    </source>
</evidence>
<dbReference type="Pfam" id="PF02767">
    <property type="entry name" value="DNA_pol3_beta_2"/>
    <property type="match status" value="1"/>
</dbReference>
<evidence type="ECO:0000256" key="8">
    <source>
        <dbReference type="ARBA" id="ARBA00022705"/>
    </source>
</evidence>
<evidence type="ECO:0000259" key="14">
    <source>
        <dbReference type="Pfam" id="PF02768"/>
    </source>
</evidence>
<dbReference type="Pfam" id="PF02768">
    <property type="entry name" value="DNA_pol3_beta_3"/>
    <property type="match status" value="1"/>
</dbReference>
<evidence type="ECO:0000256" key="9">
    <source>
        <dbReference type="ARBA" id="ARBA00022932"/>
    </source>
</evidence>
<keyword evidence="5 11" id="KW-0963">Cytoplasm</keyword>
<dbReference type="STRING" id="1408416.GCA_000702765_01189"/>
<dbReference type="GO" id="GO:0003887">
    <property type="term" value="F:DNA-directed DNA polymerase activity"/>
    <property type="evidence" value="ECO:0007669"/>
    <property type="project" value="UniProtKB-UniRule"/>
</dbReference>
<proteinExistence type="inferred from homology"/>
<dbReference type="GO" id="GO:0008408">
    <property type="term" value="F:3'-5' exonuclease activity"/>
    <property type="evidence" value="ECO:0007669"/>
    <property type="project" value="InterPro"/>
</dbReference>
<evidence type="ECO:0000259" key="13">
    <source>
        <dbReference type="Pfam" id="PF02767"/>
    </source>
</evidence>
<comment type="subunit">
    <text evidence="4">Forms a ring-shaped head-to-tail homodimer around DNA which binds and tethers DNA polymerases and other proteins to the DNA. The DNA replisome complex has a single clamp-loading complex (3 tau and 1 each of delta, delta', psi and chi subunits) which binds 3 Pol III cores (1 core on the leading strand and 2 on the lagging strand) each with a beta sliding clamp dimer. Additional proteins in the replisome are other copies of gamma, psi and chi, Ssb, DNA helicase and RNA primase.</text>
</comment>
<dbReference type="GO" id="GO:0005737">
    <property type="term" value="C:cytoplasm"/>
    <property type="evidence" value="ECO:0007669"/>
    <property type="project" value="UniProtKB-SubCell"/>
</dbReference>
<organism evidence="15 16">
    <name type="scientific">Acholeplasma hippikon</name>
    <dbReference type="NCBI Taxonomy" id="264636"/>
    <lineage>
        <taxon>Bacteria</taxon>
        <taxon>Bacillati</taxon>
        <taxon>Mycoplasmatota</taxon>
        <taxon>Mollicutes</taxon>
        <taxon>Acholeplasmatales</taxon>
        <taxon>Acholeplasmataceae</taxon>
        <taxon>Acholeplasma</taxon>
    </lineage>
</organism>
<dbReference type="EMBL" id="LR215050">
    <property type="protein sequence ID" value="VEU83034.1"/>
    <property type="molecule type" value="Genomic_DNA"/>
</dbReference>
<dbReference type="GO" id="GO:0006271">
    <property type="term" value="P:DNA strand elongation involved in DNA replication"/>
    <property type="evidence" value="ECO:0007669"/>
    <property type="project" value="TreeGrafter"/>
</dbReference>
<dbReference type="Pfam" id="PF00712">
    <property type="entry name" value="DNA_pol3_beta"/>
    <property type="match status" value="1"/>
</dbReference>
<dbReference type="PIRSF" id="PIRSF000804">
    <property type="entry name" value="DNA_pol_III_b"/>
    <property type="match status" value="1"/>
</dbReference>
<dbReference type="Proteomes" id="UP000290909">
    <property type="component" value="Chromosome"/>
</dbReference>
<keyword evidence="16" id="KW-1185">Reference proteome</keyword>
<dbReference type="NCBIfam" id="TIGR00663">
    <property type="entry name" value="dnan"/>
    <property type="match status" value="1"/>
</dbReference>
<dbReference type="InterPro" id="IPR022635">
    <property type="entry name" value="DNA_polIII_beta_C"/>
</dbReference>
<name>A0A449BKS8_9MOLU</name>
<evidence type="ECO:0000256" key="3">
    <source>
        <dbReference type="ARBA" id="ARBA00010752"/>
    </source>
</evidence>
<evidence type="ECO:0000313" key="16">
    <source>
        <dbReference type="Proteomes" id="UP000290909"/>
    </source>
</evidence>
<evidence type="ECO:0000256" key="7">
    <source>
        <dbReference type="ARBA" id="ARBA00022695"/>
    </source>
</evidence>
<comment type="subcellular location">
    <subcellularLocation>
        <location evidence="2 11">Cytoplasm</location>
    </subcellularLocation>
</comment>
<evidence type="ECO:0000256" key="2">
    <source>
        <dbReference type="ARBA" id="ARBA00004496"/>
    </source>
</evidence>
<dbReference type="InterPro" id="IPR001001">
    <property type="entry name" value="DNA_polIII_beta"/>
</dbReference>
<evidence type="ECO:0000256" key="5">
    <source>
        <dbReference type="ARBA" id="ARBA00022490"/>
    </source>
</evidence>
<feature type="domain" description="DNA polymerase III beta sliding clamp central" evidence="13">
    <location>
        <begin position="132"/>
        <end position="245"/>
    </location>
</feature>
<gene>
    <name evidence="15" type="primary">dnaN</name>
    <name evidence="15" type="ORF">NCTC10172_01082</name>
</gene>
<reference evidence="15 16" key="1">
    <citation type="submission" date="2019-01" db="EMBL/GenBank/DDBJ databases">
        <authorList>
            <consortium name="Pathogen Informatics"/>
        </authorList>
    </citation>
    <scope>NUCLEOTIDE SEQUENCE [LARGE SCALE GENOMIC DNA]</scope>
    <source>
        <strain evidence="15 16">NCTC10172</strain>
    </source>
</reference>
<feature type="domain" description="DNA polymerase III beta sliding clamp C-terminal" evidence="14">
    <location>
        <begin position="248"/>
        <end position="374"/>
    </location>
</feature>
<sequence length="376" mass="42708">MNFSIDRDILLNQLIHIQKGLPVKTPLPILYAIKFEVFSDYIQLTASNSDIAIQVLIDDKSLSVQKTGKVAIPGRYFIEIIRKVAASRIEIALQEERLLVIRADRSEFKLKLMDVEDYPDVDFLDLNEPVVISSEVIKQIIKETNFATADNEKRPILTGVNFKYADNNLYVVATDSYRLSQKNYKLRSSLKSFNIVVPNKSLDELSKILDHTHEDIEVFINPNKVLFKLSKIWFQTRLLEGTYPDTQKIIPSSFPTVIHFNKEELLAAVDRVSLLSPRDRESNYNIIKLTLRPDQVVEISSTNTEIGDAKEEVIPTADVEGGLISIAFSSKYLNEALKAFTSSEITLNFAGEIRPFVIKGNLDQDLLHLILPVRID</sequence>
<dbReference type="InterPro" id="IPR022634">
    <property type="entry name" value="DNA_polIII_beta_N"/>
</dbReference>
<keyword evidence="10" id="KW-0238">DNA-binding</keyword>
<evidence type="ECO:0000256" key="10">
    <source>
        <dbReference type="ARBA" id="ARBA00023125"/>
    </source>
</evidence>
<dbReference type="AlphaFoldDB" id="A0A449BKS8"/>
<dbReference type="GO" id="GO:0009360">
    <property type="term" value="C:DNA polymerase III complex"/>
    <property type="evidence" value="ECO:0007669"/>
    <property type="project" value="InterPro"/>
</dbReference>
<accession>A0A449BKS8</accession>
<dbReference type="GO" id="GO:0003677">
    <property type="term" value="F:DNA binding"/>
    <property type="evidence" value="ECO:0007669"/>
    <property type="project" value="UniProtKB-UniRule"/>
</dbReference>
<evidence type="ECO:0000259" key="12">
    <source>
        <dbReference type="Pfam" id="PF00712"/>
    </source>
</evidence>
<dbReference type="InterPro" id="IPR046938">
    <property type="entry name" value="DNA_clamp_sf"/>
</dbReference>
<comment type="similarity">
    <text evidence="3 11">Belongs to the beta sliding clamp family.</text>
</comment>
<dbReference type="PANTHER" id="PTHR30478:SF0">
    <property type="entry name" value="BETA SLIDING CLAMP"/>
    <property type="match status" value="1"/>
</dbReference>
<dbReference type="InterPro" id="IPR022637">
    <property type="entry name" value="DNA_polIII_beta_cen"/>
</dbReference>
<dbReference type="SMART" id="SM00480">
    <property type="entry name" value="POL3Bc"/>
    <property type="match status" value="1"/>
</dbReference>
<dbReference type="PANTHER" id="PTHR30478">
    <property type="entry name" value="DNA POLYMERASE III SUBUNIT BETA"/>
    <property type="match status" value="1"/>
</dbReference>
<keyword evidence="6 11" id="KW-0808">Transferase</keyword>
<dbReference type="CDD" id="cd00140">
    <property type="entry name" value="beta_clamp"/>
    <property type="match status" value="1"/>
</dbReference>
<evidence type="ECO:0000256" key="4">
    <source>
        <dbReference type="ARBA" id="ARBA00011400"/>
    </source>
</evidence>
<keyword evidence="9 11" id="KW-0239">DNA-directed DNA polymerase</keyword>
<comment type="function">
    <text evidence="1 11">Confers DNA tethering and processivity to DNA polymerases and other proteins. Acts as a clamp, forming a ring around DNA (a reaction catalyzed by the clamp-loading complex) which diffuses in an ATP-independent manner freely and bidirectionally along dsDNA. Initially characterized for its ability to contact the catalytic subunit of DNA polymerase III (Pol III), a complex, multichain enzyme responsible for most of the replicative synthesis in bacteria; Pol III exhibits 3'-5' exonuclease proofreading activity. The beta chain is required for initiation of replication as well as for processivity of DNA replication.</text>
</comment>
<protein>
    <recommendedName>
        <fullName evidence="11">Beta sliding clamp</fullName>
    </recommendedName>
</protein>
<dbReference type="SUPFAM" id="SSF55979">
    <property type="entry name" value="DNA clamp"/>
    <property type="match status" value="3"/>
</dbReference>
<keyword evidence="8 11" id="KW-0235">DNA replication</keyword>
<evidence type="ECO:0000256" key="1">
    <source>
        <dbReference type="ARBA" id="ARBA00002266"/>
    </source>
</evidence>
<dbReference type="Gene3D" id="3.10.150.10">
    <property type="entry name" value="DNA Polymerase III, subunit A, domain 2"/>
    <property type="match status" value="1"/>
</dbReference>
<evidence type="ECO:0000313" key="15">
    <source>
        <dbReference type="EMBL" id="VEU83034.1"/>
    </source>
</evidence>
<keyword evidence="7 11" id="KW-0548">Nucleotidyltransferase</keyword>
<evidence type="ECO:0000256" key="6">
    <source>
        <dbReference type="ARBA" id="ARBA00022679"/>
    </source>
</evidence>
<dbReference type="Gene3D" id="3.70.10.10">
    <property type="match status" value="1"/>
</dbReference>
<dbReference type="RefSeq" id="WP_035369865.1">
    <property type="nucleotide sequence ID" value="NZ_LR215050.1"/>
</dbReference>